<dbReference type="InterPro" id="IPR036392">
    <property type="entry name" value="PLAT/LH2_dom_sf"/>
</dbReference>
<dbReference type="EC" id="1.13.11.-" evidence="14"/>
<feature type="domain" description="Lipoxygenase" evidence="17">
    <location>
        <begin position="161"/>
        <end position="847"/>
    </location>
</feature>
<dbReference type="InterPro" id="IPR020834">
    <property type="entry name" value="LipOase_CS"/>
</dbReference>
<evidence type="ECO:0000313" key="18">
    <source>
        <dbReference type="EMBL" id="KAK9222852.1"/>
    </source>
</evidence>
<dbReference type="PRINTS" id="PR00468">
    <property type="entry name" value="PLTLPOXGNASE"/>
</dbReference>
<dbReference type="PROSITE" id="PS00081">
    <property type="entry name" value="LIPOXYGENASE_2"/>
    <property type="match status" value="1"/>
</dbReference>
<evidence type="ECO:0000256" key="6">
    <source>
        <dbReference type="ARBA" id="ARBA00022832"/>
    </source>
</evidence>
<evidence type="ECO:0000256" key="7">
    <source>
        <dbReference type="ARBA" id="ARBA00022964"/>
    </source>
</evidence>
<keyword evidence="19" id="KW-1185">Reference proteome</keyword>
<dbReference type="PROSITE" id="PS50095">
    <property type="entry name" value="PLAT"/>
    <property type="match status" value="1"/>
</dbReference>
<keyword evidence="11 14" id="KW-0275">Fatty acid biosynthesis</keyword>
<dbReference type="PROSITE" id="PS00711">
    <property type="entry name" value="LIPOXYGENASE_1"/>
    <property type="match status" value="1"/>
</dbReference>
<dbReference type="Gene3D" id="1.20.245.10">
    <property type="entry name" value="Lipoxygenase-1, Domain 5"/>
    <property type="match status" value="1"/>
</dbReference>
<dbReference type="PROSITE" id="PS51393">
    <property type="entry name" value="LIPOXYGENASE_3"/>
    <property type="match status" value="1"/>
</dbReference>
<dbReference type="Gene3D" id="4.10.375.10">
    <property type="entry name" value="Lipoxygenase-1, Domain 2"/>
    <property type="match status" value="1"/>
</dbReference>
<proteinExistence type="inferred from homology"/>
<comment type="function">
    <text evidence="14">Plant lipoxygenase may be involved in a number of diverse aspects of plant physiology including growth and development, pest resistance, and senescence or responses to wounding.</text>
</comment>
<keyword evidence="9 13" id="KW-0408">Iron</keyword>
<dbReference type="FunFam" id="4.10.375.10:FF:000001">
    <property type="entry name" value="Lipoxygenase"/>
    <property type="match status" value="1"/>
</dbReference>
<dbReference type="InterPro" id="IPR013819">
    <property type="entry name" value="LipOase_C"/>
</dbReference>
<keyword evidence="4 13" id="KW-0479">Metal-binding</keyword>
<gene>
    <name evidence="18" type="ORF">WN944_011292</name>
</gene>
<dbReference type="Gene3D" id="3.10.450.60">
    <property type="match status" value="1"/>
</dbReference>
<evidence type="ECO:0000256" key="8">
    <source>
        <dbReference type="ARBA" id="ARBA00023002"/>
    </source>
</evidence>
<dbReference type="GO" id="GO:0016702">
    <property type="term" value="F:oxidoreductase activity, acting on single donors with incorporation of molecular oxygen, incorporation of two atoms of oxygen"/>
    <property type="evidence" value="ECO:0007669"/>
    <property type="project" value="InterPro"/>
</dbReference>
<evidence type="ECO:0000256" key="10">
    <source>
        <dbReference type="ARBA" id="ARBA00023098"/>
    </source>
</evidence>
<evidence type="ECO:0000256" key="14">
    <source>
        <dbReference type="RuleBase" id="RU003975"/>
    </source>
</evidence>
<evidence type="ECO:0000313" key="19">
    <source>
        <dbReference type="Proteomes" id="UP001428341"/>
    </source>
</evidence>
<feature type="region of interest" description="Disordered" evidence="15">
    <location>
        <begin position="217"/>
        <end position="244"/>
    </location>
</feature>
<reference evidence="18 19" key="1">
    <citation type="submission" date="2024-05" db="EMBL/GenBank/DDBJ databases">
        <title>Haplotype-resolved chromosome-level genome assembly of Huyou (Citrus changshanensis).</title>
        <authorList>
            <person name="Miao C."/>
            <person name="Chen W."/>
            <person name="Wu Y."/>
            <person name="Wang L."/>
            <person name="Zhao S."/>
            <person name="Grierson D."/>
            <person name="Xu C."/>
            <person name="Chen K."/>
        </authorList>
    </citation>
    <scope>NUCLEOTIDE SEQUENCE [LARGE SCALE GENOMIC DNA]</scope>
    <source>
        <strain evidence="18">01-14</strain>
        <tissue evidence="18">Leaf</tissue>
    </source>
</reference>
<evidence type="ECO:0000259" key="16">
    <source>
        <dbReference type="PROSITE" id="PS50095"/>
    </source>
</evidence>
<comment type="cofactor">
    <cofactor evidence="1 13">
        <name>Fe cation</name>
        <dbReference type="ChEBI" id="CHEBI:24875"/>
    </cofactor>
</comment>
<keyword evidence="7 13" id="KW-0223">Dioxygenase</keyword>
<keyword evidence="5 14" id="KW-0925">Oxylipin biosynthesis</keyword>
<evidence type="ECO:0000259" key="17">
    <source>
        <dbReference type="PROSITE" id="PS51393"/>
    </source>
</evidence>
<dbReference type="Gene3D" id="2.60.60.20">
    <property type="entry name" value="PLAT/LH2 domain"/>
    <property type="match status" value="1"/>
</dbReference>
<evidence type="ECO:0000256" key="9">
    <source>
        <dbReference type="ARBA" id="ARBA00023004"/>
    </source>
</evidence>
<keyword evidence="8 13" id="KW-0560">Oxidoreductase</keyword>
<dbReference type="GO" id="GO:0031408">
    <property type="term" value="P:oxylipin biosynthetic process"/>
    <property type="evidence" value="ECO:0007669"/>
    <property type="project" value="UniProtKB-UniRule"/>
</dbReference>
<dbReference type="PRINTS" id="PR00087">
    <property type="entry name" value="LIPOXYGENASE"/>
</dbReference>
<dbReference type="Proteomes" id="UP001428341">
    <property type="component" value="Unassembled WGS sequence"/>
</dbReference>
<keyword evidence="3 14" id="KW-0444">Lipid biosynthesis</keyword>
<dbReference type="Pfam" id="PF00305">
    <property type="entry name" value="Lipoxygenase"/>
    <property type="match status" value="1"/>
</dbReference>
<feature type="domain" description="PLAT" evidence="16">
    <location>
        <begin position="35"/>
        <end position="158"/>
    </location>
</feature>
<dbReference type="SUPFAM" id="SSF49723">
    <property type="entry name" value="Lipase/lipooxygenase domain (PLAT/LH2 domain)"/>
    <property type="match status" value="1"/>
</dbReference>
<accession>A0AAP0QXU2</accession>
<keyword evidence="10" id="KW-0443">Lipid metabolism</keyword>
<dbReference type="SMART" id="SM00308">
    <property type="entry name" value="LH2"/>
    <property type="match status" value="1"/>
</dbReference>
<dbReference type="InterPro" id="IPR001246">
    <property type="entry name" value="LipOase_plant"/>
</dbReference>
<comment type="pathway">
    <text evidence="14">Lipid metabolism; oxylipin biosynthesis.</text>
</comment>
<dbReference type="PANTHER" id="PTHR11771">
    <property type="entry name" value="LIPOXYGENASE"/>
    <property type="match status" value="1"/>
</dbReference>
<comment type="caution">
    <text evidence="18">The sequence shown here is derived from an EMBL/GenBank/DDBJ whole genome shotgun (WGS) entry which is preliminary data.</text>
</comment>
<evidence type="ECO:0000256" key="15">
    <source>
        <dbReference type="SAM" id="MobiDB-lite"/>
    </source>
</evidence>
<sequence length="875" mass="99884">MMSMQHRGLRSDLQACFSSVQSAITSHAQANHAIIKGKIVIDHSPGQSGPGKSASVQIFSCTKVDPGTGKGKLSHIAYLKNGKSHKHNGTKTTTYKLKFYVEPDFGNPGAFVIENQHKYKFFLQAATLHAPDNQAIHFDCRSWVYPIKLTKTPRIFFSNKSYLPSETPSTLKDLRKQELISLRGDGTGERKEWERIYDYDYYNDLGDPDIGPENARPVLGGSESLPYPRRGRTGRPKCRADLSTESRPEKINLDIYVPPDERFSPKKLSEFIGNSIRASLHFLIPEANSLLEKDPHFRSFDEIRGMFSSNKSRKVEGWLTKKLQKLLPEQLFKQITRASKGDPMRFPEPQIIANNDLAWKEDEEFGRQMLAGINPTRIRCLEAFPPKGKNGKMSSITLADIEGSLDGLDITQAMNQWRIYILDHHDYLTPFLSRINTSSVCAYASRTLLFLRSDATLKPVAIELSLPGLSSDEVNRVFLPAKEGIEAALWQLAKAHVLANDSAYHQLVTHWLHTHAVVEPFVIATRRQLSVMHPVHRLLDPHFKDTMHVNALARSILLNAGGILEKTLFPGKICMELSSELYKEWRFDEQALPKDLIKRRLALEDSDLPTGCQILFQDYPYGLDGLDVWLAIMTWVKDYCFIFYKDDDSVKSDEEIQAWWKEIREVGHGDKRNASWWFEMNSRDNLIQALTILIWTSSALHASVNFGQYAYAAYPPNRPTLCRKFIPDEGTQEFAELLIDSDKYYLKMLPERFAITLSTALVEVLSRHTSDEVYLGQRQSSEWTDDQEVLRKFEEFGEKLKEIEQKIAERNRNARLKNRWGPAKIAYKLMHPDTSNKAKAETAALSVCLKPEMQLAARKYWMGIGIPFRQLQNPD</sequence>
<comment type="caution">
    <text evidence="12">Lacks conserved residue(s) required for the propagation of feature annotation.</text>
</comment>
<organism evidence="18 19">
    <name type="scientific">Citrus x changshan-huyou</name>
    <dbReference type="NCBI Taxonomy" id="2935761"/>
    <lineage>
        <taxon>Eukaryota</taxon>
        <taxon>Viridiplantae</taxon>
        <taxon>Streptophyta</taxon>
        <taxon>Embryophyta</taxon>
        <taxon>Tracheophyta</taxon>
        <taxon>Spermatophyta</taxon>
        <taxon>Magnoliopsida</taxon>
        <taxon>eudicotyledons</taxon>
        <taxon>Gunneridae</taxon>
        <taxon>Pentapetalae</taxon>
        <taxon>rosids</taxon>
        <taxon>malvids</taxon>
        <taxon>Sapindales</taxon>
        <taxon>Rutaceae</taxon>
        <taxon>Aurantioideae</taxon>
        <taxon>Citrus</taxon>
    </lineage>
</organism>
<dbReference type="SUPFAM" id="SSF48484">
    <property type="entry name" value="Lipoxigenase"/>
    <property type="match status" value="1"/>
</dbReference>
<dbReference type="InterPro" id="IPR001024">
    <property type="entry name" value="PLAT/LH2_dom"/>
</dbReference>
<dbReference type="InterPro" id="IPR020833">
    <property type="entry name" value="LipOase_Fe_BS"/>
</dbReference>
<evidence type="ECO:0000256" key="4">
    <source>
        <dbReference type="ARBA" id="ARBA00022723"/>
    </source>
</evidence>
<dbReference type="AlphaFoldDB" id="A0AAP0QXU2"/>
<comment type="similarity">
    <text evidence="2 13">Belongs to the lipoxygenase family.</text>
</comment>
<evidence type="ECO:0000256" key="13">
    <source>
        <dbReference type="RuleBase" id="RU003974"/>
    </source>
</evidence>
<evidence type="ECO:0000256" key="11">
    <source>
        <dbReference type="ARBA" id="ARBA00023160"/>
    </source>
</evidence>
<dbReference type="Gene3D" id="4.10.372.10">
    <property type="entry name" value="Lipoxygenase-1, Domain 3"/>
    <property type="match status" value="1"/>
</dbReference>
<dbReference type="InterPro" id="IPR027433">
    <property type="entry name" value="Lipoxygenase_dom_3"/>
</dbReference>
<keyword evidence="6" id="KW-0276">Fatty acid metabolism</keyword>
<dbReference type="GO" id="GO:0046872">
    <property type="term" value="F:metal ion binding"/>
    <property type="evidence" value="ECO:0007669"/>
    <property type="project" value="UniProtKB-UniRule"/>
</dbReference>
<evidence type="ECO:0000256" key="3">
    <source>
        <dbReference type="ARBA" id="ARBA00022516"/>
    </source>
</evidence>
<protein>
    <recommendedName>
        <fullName evidence="14">Lipoxygenase</fullName>
        <ecNumber evidence="14">1.13.11.-</ecNumber>
    </recommendedName>
</protein>
<dbReference type="EMBL" id="JBCGBO010000002">
    <property type="protein sequence ID" value="KAK9222852.1"/>
    <property type="molecule type" value="Genomic_DNA"/>
</dbReference>
<dbReference type="InterPro" id="IPR036226">
    <property type="entry name" value="LipOase_C_sf"/>
</dbReference>
<evidence type="ECO:0000256" key="2">
    <source>
        <dbReference type="ARBA" id="ARBA00009419"/>
    </source>
</evidence>
<evidence type="ECO:0000256" key="12">
    <source>
        <dbReference type="PROSITE-ProRule" id="PRU00152"/>
    </source>
</evidence>
<evidence type="ECO:0000256" key="1">
    <source>
        <dbReference type="ARBA" id="ARBA00001962"/>
    </source>
</evidence>
<name>A0AAP0QXU2_9ROSI</name>
<dbReference type="Pfam" id="PF01477">
    <property type="entry name" value="PLAT"/>
    <property type="match status" value="1"/>
</dbReference>
<evidence type="ECO:0000256" key="5">
    <source>
        <dbReference type="ARBA" id="ARBA00022767"/>
    </source>
</evidence>
<dbReference type="GO" id="GO:0034440">
    <property type="term" value="P:lipid oxidation"/>
    <property type="evidence" value="ECO:0007669"/>
    <property type="project" value="InterPro"/>
</dbReference>
<dbReference type="GO" id="GO:0006633">
    <property type="term" value="P:fatty acid biosynthetic process"/>
    <property type="evidence" value="ECO:0007669"/>
    <property type="project" value="UniProtKB-KW"/>
</dbReference>
<dbReference type="InterPro" id="IPR000907">
    <property type="entry name" value="LipOase"/>
</dbReference>